<gene>
    <name evidence="2" type="ORF">EVAR_9837_1</name>
</gene>
<dbReference type="AlphaFoldDB" id="A0A4C1TQ61"/>
<sequence length="92" mass="10598">MLILSLQHRAPLCLNLAATSLYGSRGGSESGLKKIRIGIEKEPKLESKKNQNWSRKRTKTGIEKEPELESKKNQNWKRKRIRIGLEKEPESE</sequence>
<evidence type="ECO:0000313" key="3">
    <source>
        <dbReference type="Proteomes" id="UP000299102"/>
    </source>
</evidence>
<name>A0A4C1TQ61_EUMVA</name>
<accession>A0A4C1TQ61</accession>
<feature type="region of interest" description="Disordered" evidence="1">
    <location>
        <begin position="43"/>
        <end position="74"/>
    </location>
</feature>
<feature type="compositionally biased region" description="Basic and acidic residues" evidence="1">
    <location>
        <begin position="60"/>
        <end position="72"/>
    </location>
</feature>
<evidence type="ECO:0000313" key="2">
    <source>
        <dbReference type="EMBL" id="GBP16115.1"/>
    </source>
</evidence>
<organism evidence="2 3">
    <name type="scientific">Eumeta variegata</name>
    <name type="common">Bagworm moth</name>
    <name type="synonym">Eumeta japonica</name>
    <dbReference type="NCBI Taxonomy" id="151549"/>
    <lineage>
        <taxon>Eukaryota</taxon>
        <taxon>Metazoa</taxon>
        <taxon>Ecdysozoa</taxon>
        <taxon>Arthropoda</taxon>
        <taxon>Hexapoda</taxon>
        <taxon>Insecta</taxon>
        <taxon>Pterygota</taxon>
        <taxon>Neoptera</taxon>
        <taxon>Endopterygota</taxon>
        <taxon>Lepidoptera</taxon>
        <taxon>Glossata</taxon>
        <taxon>Ditrysia</taxon>
        <taxon>Tineoidea</taxon>
        <taxon>Psychidae</taxon>
        <taxon>Oiketicinae</taxon>
        <taxon>Eumeta</taxon>
    </lineage>
</organism>
<protein>
    <submittedName>
        <fullName evidence="2">Uncharacterized protein</fullName>
    </submittedName>
</protein>
<proteinExistence type="predicted"/>
<reference evidence="2 3" key="1">
    <citation type="journal article" date="2019" name="Commun. Biol.">
        <title>The bagworm genome reveals a unique fibroin gene that provides high tensile strength.</title>
        <authorList>
            <person name="Kono N."/>
            <person name="Nakamura H."/>
            <person name="Ohtoshi R."/>
            <person name="Tomita M."/>
            <person name="Numata K."/>
            <person name="Arakawa K."/>
        </authorList>
    </citation>
    <scope>NUCLEOTIDE SEQUENCE [LARGE SCALE GENOMIC DNA]</scope>
</reference>
<evidence type="ECO:0000256" key="1">
    <source>
        <dbReference type="SAM" id="MobiDB-lite"/>
    </source>
</evidence>
<dbReference type="Proteomes" id="UP000299102">
    <property type="component" value="Unassembled WGS sequence"/>
</dbReference>
<dbReference type="EMBL" id="BGZK01000077">
    <property type="protein sequence ID" value="GBP16115.1"/>
    <property type="molecule type" value="Genomic_DNA"/>
</dbReference>
<comment type="caution">
    <text evidence="2">The sequence shown here is derived from an EMBL/GenBank/DDBJ whole genome shotgun (WGS) entry which is preliminary data.</text>
</comment>
<keyword evidence="3" id="KW-1185">Reference proteome</keyword>